<dbReference type="PANTHER" id="PTHR10127:SF780">
    <property type="entry name" value="METALLOENDOPEPTIDASE"/>
    <property type="match status" value="1"/>
</dbReference>
<keyword evidence="4 8" id="KW-0862">Zinc</keyword>
<keyword evidence="1 8" id="KW-0645">Protease</keyword>
<dbReference type="Gene3D" id="3.40.390.10">
    <property type="entry name" value="Collagenase (Catalytic Domain)"/>
    <property type="match status" value="1"/>
</dbReference>
<dbReference type="AlphaFoldDB" id="A0A0N4ZL45"/>
<keyword evidence="10" id="KW-1185">Reference proteome</keyword>
<evidence type="ECO:0000256" key="7">
    <source>
        <dbReference type="PROSITE-ProRule" id="PRU01211"/>
    </source>
</evidence>
<evidence type="ECO:0000256" key="1">
    <source>
        <dbReference type="ARBA" id="ARBA00022670"/>
    </source>
</evidence>
<accession>A0A0N4ZL45</accession>
<comment type="caution">
    <text evidence="7">Lacks conserved residue(s) required for the propagation of feature annotation.</text>
</comment>
<proteinExistence type="predicted"/>
<dbReference type="GO" id="GO:0008270">
    <property type="term" value="F:zinc ion binding"/>
    <property type="evidence" value="ECO:0007669"/>
    <property type="project" value="InterPro"/>
</dbReference>
<keyword evidence="6 7" id="KW-1015">Disulfide bond</keyword>
<evidence type="ECO:0000259" key="9">
    <source>
        <dbReference type="PROSITE" id="PS51864"/>
    </source>
</evidence>
<dbReference type="SUPFAM" id="SSF55486">
    <property type="entry name" value="Metalloproteases ('zincins'), catalytic domain"/>
    <property type="match status" value="1"/>
</dbReference>
<keyword evidence="5 8" id="KW-0482">Metalloprotease</keyword>
<name>A0A0N4ZL45_PARTI</name>
<evidence type="ECO:0000313" key="11">
    <source>
        <dbReference type="WBParaSite" id="PTRK_0000887900.1"/>
    </source>
</evidence>
<evidence type="ECO:0000256" key="8">
    <source>
        <dbReference type="RuleBase" id="RU361183"/>
    </source>
</evidence>
<dbReference type="InterPro" id="IPR001506">
    <property type="entry name" value="Peptidase_M12A"/>
</dbReference>
<dbReference type="PROSITE" id="PS51864">
    <property type="entry name" value="ASTACIN"/>
    <property type="match status" value="1"/>
</dbReference>
<keyword evidence="3 8" id="KW-0378">Hydrolase</keyword>
<reference evidence="11" key="1">
    <citation type="submission" date="2017-02" db="UniProtKB">
        <authorList>
            <consortium name="WormBaseParasite"/>
        </authorList>
    </citation>
    <scope>IDENTIFICATION</scope>
</reference>
<evidence type="ECO:0000313" key="10">
    <source>
        <dbReference type="Proteomes" id="UP000038045"/>
    </source>
</evidence>
<dbReference type="Proteomes" id="UP000038045">
    <property type="component" value="Unplaced"/>
</dbReference>
<feature type="domain" description="Peptidase M12A" evidence="9">
    <location>
        <begin position="73"/>
        <end position="281"/>
    </location>
</feature>
<dbReference type="Pfam" id="PF01400">
    <property type="entry name" value="Astacin"/>
    <property type="match status" value="1"/>
</dbReference>
<evidence type="ECO:0000256" key="6">
    <source>
        <dbReference type="ARBA" id="ARBA00023157"/>
    </source>
</evidence>
<evidence type="ECO:0000256" key="2">
    <source>
        <dbReference type="ARBA" id="ARBA00022723"/>
    </source>
</evidence>
<feature type="disulfide bond" evidence="7">
    <location>
        <begin position="144"/>
        <end position="166"/>
    </location>
</feature>
<dbReference type="GO" id="GO:0004222">
    <property type="term" value="F:metalloendopeptidase activity"/>
    <property type="evidence" value="ECO:0007669"/>
    <property type="project" value="UniProtKB-UniRule"/>
</dbReference>
<evidence type="ECO:0000256" key="5">
    <source>
        <dbReference type="ARBA" id="ARBA00023049"/>
    </source>
</evidence>
<dbReference type="GO" id="GO:0006508">
    <property type="term" value="P:proteolysis"/>
    <property type="evidence" value="ECO:0007669"/>
    <property type="project" value="UniProtKB-KW"/>
</dbReference>
<dbReference type="WBParaSite" id="PTRK_0000887900.1">
    <property type="protein sequence ID" value="PTRK_0000887900.1"/>
    <property type="gene ID" value="PTRK_0000887900"/>
</dbReference>
<dbReference type="InterPro" id="IPR006026">
    <property type="entry name" value="Peptidase_Metallo"/>
</dbReference>
<organism evidence="10 11">
    <name type="scientific">Parastrongyloides trichosuri</name>
    <name type="common">Possum-specific nematode worm</name>
    <dbReference type="NCBI Taxonomy" id="131310"/>
    <lineage>
        <taxon>Eukaryota</taxon>
        <taxon>Metazoa</taxon>
        <taxon>Ecdysozoa</taxon>
        <taxon>Nematoda</taxon>
        <taxon>Chromadorea</taxon>
        <taxon>Rhabditida</taxon>
        <taxon>Tylenchina</taxon>
        <taxon>Panagrolaimomorpha</taxon>
        <taxon>Strongyloidoidea</taxon>
        <taxon>Strongyloididae</taxon>
        <taxon>Parastrongyloides</taxon>
    </lineage>
</organism>
<protein>
    <recommendedName>
        <fullName evidence="8">Metalloendopeptidase</fullName>
        <ecNumber evidence="8">3.4.24.-</ecNumber>
    </recommendedName>
</protein>
<dbReference type="PANTHER" id="PTHR10127">
    <property type="entry name" value="DISCOIDIN, CUB, EGF, LAMININ , AND ZINC METALLOPROTEASE DOMAIN CONTAINING"/>
    <property type="match status" value="1"/>
</dbReference>
<dbReference type="EC" id="3.4.24.-" evidence="8"/>
<dbReference type="PRINTS" id="PR00480">
    <property type="entry name" value="ASTACIN"/>
</dbReference>
<dbReference type="SMART" id="SM00235">
    <property type="entry name" value="ZnMc"/>
    <property type="match status" value="1"/>
</dbReference>
<dbReference type="InterPro" id="IPR024079">
    <property type="entry name" value="MetalloPept_cat_dom_sf"/>
</dbReference>
<keyword evidence="2 8" id="KW-0479">Metal-binding</keyword>
<comment type="cofactor">
    <cofactor evidence="8">
        <name>Zn(2+)</name>
        <dbReference type="ChEBI" id="CHEBI:29105"/>
    </cofactor>
    <text evidence="8">Binds 1 zinc ion per subunit.</text>
</comment>
<sequence length="471" mass="55887">MFNTSVKHEIQSKLNLYFYHCCDFKNCGRSPYKAKCLLHVPSLKCTWYQPIVGLKCELGEIQLLGKGNCKLLNSTKKKHKEYKINKWNVNISYFIFSNFTKINETTKNIQTVLTEVQNNTCIKFFKKNETINQNGINFLKSNKCESEVIGMKSENESQYIYLTDECSYSMRKIRSLLYETLGLLPPVLRKDRNKYVTLKFLYMNQSKVTPLYDYYKPINNSLGPYDLGSITHYIPTLFTFDKHVKTIEPNERYKMYYENMIGRIEEPSFFDYRTINKYYCSDICKKNECEDSGYNDPKNCSKCIERIDFSYIFSNNITDNLNSNCGYYLIYAGDHLKHFIQSRVTTCLYYIRTLYNTGKVYVRFPSFRGTFIKKECSLKNSIEIIYKSNLDVPGLFLCYNDDFETIELISDSIFMTIIYRFEWYETYAYFEYKRTFDNDFKYEKLSKLEKIPLLRNETDDKINDCRAGKCA</sequence>
<evidence type="ECO:0000256" key="4">
    <source>
        <dbReference type="ARBA" id="ARBA00022833"/>
    </source>
</evidence>
<evidence type="ECO:0000256" key="3">
    <source>
        <dbReference type="ARBA" id="ARBA00022801"/>
    </source>
</evidence>